<dbReference type="RefSeq" id="WP_345590594.1">
    <property type="nucleotide sequence ID" value="NZ_BAABCQ010000022.1"/>
</dbReference>
<evidence type="ECO:0000313" key="2">
    <source>
        <dbReference type="EMBL" id="GAA3965784.1"/>
    </source>
</evidence>
<sequence length="112" mass="11620">MKLTVVLPVITDAFTEEVRREAGAWVTPGTEVEVRRIASGTASIESEYDEALAGPGVLDTVREAAEDGADAVFASCFGAPGVQAARRSWTSRWSAASSPPCSPLSHSASAPA</sequence>
<dbReference type="EMBL" id="BAABCQ010000022">
    <property type="protein sequence ID" value="GAA3965784.1"/>
    <property type="molecule type" value="Genomic_DNA"/>
</dbReference>
<dbReference type="Pfam" id="PF01177">
    <property type="entry name" value="Asp_Glu_race"/>
    <property type="match status" value="1"/>
</dbReference>
<evidence type="ECO:0008006" key="4">
    <source>
        <dbReference type="Google" id="ProtNLM"/>
    </source>
</evidence>
<proteinExistence type="inferred from homology"/>
<dbReference type="Gene3D" id="3.40.50.12500">
    <property type="match status" value="1"/>
</dbReference>
<name>A0ABP7PHJ4_9ACTN</name>
<evidence type="ECO:0000256" key="1">
    <source>
        <dbReference type="ARBA" id="ARBA00038414"/>
    </source>
</evidence>
<protein>
    <recommendedName>
        <fullName evidence="4">Hydantoin racemase</fullName>
    </recommendedName>
</protein>
<dbReference type="InterPro" id="IPR015942">
    <property type="entry name" value="Asp/Glu/hydantoin_racemase"/>
</dbReference>
<accession>A0ABP7PHJ4</accession>
<evidence type="ECO:0000313" key="3">
    <source>
        <dbReference type="Proteomes" id="UP001500034"/>
    </source>
</evidence>
<comment type="caution">
    <text evidence="2">The sequence shown here is derived from an EMBL/GenBank/DDBJ whole genome shotgun (WGS) entry which is preliminary data.</text>
</comment>
<keyword evidence="3" id="KW-1185">Reference proteome</keyword>
<comment type="similarity">
    <text evidence="1">Belongs to the HyuE racemase family.</text>
</comment>
<dbReference type="InterPro" id="IPR053714">
    <property type="entry name" value="Iso_Racemase_Enz_sf"/>
</dbReference>
<reference evidence="3" key="1">
    <citation type="journal article" date="2019" name="Int. J. Syst. Evol. Microbiol.">
        <title>The Global Catalogue of Microorganisms (GCM) 10K type strain sequencing project: providing services to taxonomists for standard genome sequencing and annotation.</title>
        <authorList>
            <consortium name="The Broad Institute Genomics Platform"/>
            <consortium name="The Broad Institute Genome Sequencing Center for Infectious Disease"/>
            <person name="Wu L."/>
            <person name="Ma J."/>
        </authorList>
    </citation>
    <scope>NUCLEOTIDE SEQUENCE [LARGE SCALE GENOMIC DNA]</scope>
    <source>
        <strain evidence="3">JCM 17027</strain>
    </source>
</reference>
<gene>
    <name evidence="2" type="ORF">GCM10022384_16850</name>
</gene>
<dbReference type="Proteomes" id="UP001500034">
    <property type="component" value="Unassembled WGS sequence"/>
</dbReference>
<organism evidence="2 3">
    <name type="scientific">Streptomyces marokkonensis</name>
    <dbReference type="NCBI Taxonomy" id="324855"/>
    <lineage>
        <taxon>Bacteria</taxon>
        <taxon>Bacillati</taxon>
        <taxon>Actinomycetota</taxon>
        <taxon>Actinomycetes</taxon>
        <taxon>Kitasatosporales</taxon>
        <taxon>Streptomycetaceae</taxon>
        <taxon>Streptomyces</taxon>
    </lineage>
</organism>